<reference evidence="4" key="1">
    <citation type="submission" date="2021-02" db="EMBL/GenBank/DDBJ databases">
        <title>The CRISPR/cas machinery reduction and long-range gene transfer in the hot spring cyanobacterium Synechococcus.</title>
        <authorList>
            <person name="Dvorak P."/>
            <person name="Jahodarova E."/>
            <person name="Hasler P."/>
            <person name="Poulickova A."/>
        </authorList>
    </citation>
    <scope>NUCLEOTIDE SEQUENCE</scope>
    <source>
        <strain evidence="4">Rupite</strain>
    </source>
</reference>
<organism evidence="4 5">
    <name type="scientific">Thermostichus vulcanus str. 'Rupite'</name>
    <dbReference type="NCBI Taxonomy" id="2813851"/>
    <lineage>
        <taxon>Bacteria</taxon>
        <taxon>Bacillati</taxon>
        <taxon>Cyanobacteriota</taxon>
        <taxon>Cyanophyceae</taxon>
        <taxon>Thermostichales</taxon>
        <taxon>Thermostichaceae</taxon>
        <taxon>Thermostichus</taxon>
    </lineage>
</organism>
<feature type="chain" id="PRO_5046741159" evidence="2">
    <location>
        <begin position="31"/>
        <end position="199"/>
    </location>
</feature>
<dbReference type="InterPro" id="IPR038507">
    <property type="entry name" value="YcnI-like_sf"/>
</dbReference>
<dbReference type="RefSeq" id="WP_244349584.1">
    <property type="nucleotide sequence ID" value="NZ_JAFIRA010000009.1"/>
</dbReference>
<sequence length="199" mass="21465">MSQLQKGLSLGTKFTLTFGSALLALSPAFAHVTVNPKEAPAGSYAKLTFRVPHGCDGSPTTRLRVQIPEGATSVQPMVHPLWEIETVKKPLETPYESHGRMITETVAEVIWSGGPLPDEFMHEFSISLKLPDRPGETIPIPVVQECEEGISHWIQVAQPGEDPHNLPEPAPLLRLTGGADAHGQGHGHSHGHSHSHSTP</sequence>
<dbReference type="InterPro" id="IPR012533">
    <property type="entry name" value="YcnI-copper_dom"/>
</dbReference>
<name>A0ABT0C9H2_THEVL</name>
<evidence type="ECO:0000313" key="5">
    <source>
        <dbReference type="Proteomes" id="UP000830835"/>
    </source>
</evidence>
<proteinExistence type="predicted"/>
<keyword evidence="5" id="KW-1185">Reference proteome</keyword>
<evidence type="ECO:0000259" key="3">
    <source>
        <dbReference type="Pfam" id="PF07987"/>
    </source>
</evidence>
<feature type="compositionally biased region" description="Basic residues" evidence="1">
    <location>
        <begin position="185"/>
        <end position="199"/>
    </location>
</feature>
<dbReference type="Gene3D" id="2.60.40.2230">
    <property type="entry name" value="Uncharacterised protein YcnI-like PF07987, DUF1775"/>
    <property type="match status" value="1"/>
</dbReference>
<keyword evidence="2" id="KW-0732">Signal</keyword>
<feature type="domain" description="YncI copper-binding" evidence="3">
    <location>
        <begin position="31"/>
        <end position="175"/>
    </location>
</feature>
<dbReference type="Pfam" id="PF07987">
    <property type="entry name" value="DUF1775"/>
    <property type="match status" value="1"/>
</dbReference>
<evidence type="ECO:0000313" key="4">
    <source>
        <dbReference type="EMBL" id="MCJ2542354.1"/>
    </source>
</evidence>
<protein>
    <submittedName>
        <fullName evidence="4">YcnI family protein</fullName>
    </submittedName>
</protein>
<dbReference type="EMBL" id="JAFIRA010000009">
    <property type="protein sequence ID" value="MCJ2542354.1"/>
    <property type="molecule type" value="Genomic_DNA"/>
</dbReference>
<dbReference type="CDD" id="cd08545">
    <property type="entry name" value="YcnI_like"/>
    <property type="match status" value="1"/>
</dbReference>
<dbReference type="Proteomes" id="UP000830835">
    <property type="component" value="Unassembled WGS sequence"/>
</dbReference>
<evidence type="ECO:0000256" key="1">
    <source>
        <dbReference type="SAM" id="MobiDB-lite"/>
    </source>
</evidence>
<comment type="caution">
    <text evidence="4">The sequence shown here is derived from an EMBL/GenBank/DDBJ whole genome shotgun (WGS) entry which is preliminary data.</text>
</comment>
<evidence type="ECO:0000256" key="2">
    <source>
        <dbReference type="SAM" id="SignalP"/>
    </source>
</evidence>
<accession>A0ABT0C9H2</accession>
<feature type="signal peptide" evidence="2">
    <location>
        <begin position="1"/>
        <end position="30"/>
    </location>
</feature>
<gene>
    <name evidence="4" type="ORF">JX360_05440</name>
</gene>
<feature type="region of interest" description="Disordered" evidence="1">
    <location>
        <begin position="158"/>
        <end position="199"/>
    </location>
</feature>